<evidence type="ECO:0000313" key="4">
    <source>
        <dbReference type="EMBL" id="REF36978.1"/>
    </source>
</evidence>
<dbReference type="Pfam" id="PF00596">
    <property type="entry name" value="Aldolase_II"/>
    <property type="match status" value="1"/>
</dbReference>
<keyword evidence="2" id="KW-0456">Lyase</keyword>
<dbReference type="InterPro" id="IPR001303">
    <property type="entry name" value="Aldolase_II/adducin_N"/>
</dbReference>
<accession>A0A3D9V5E1</accession>
<dbReference type="AlphaFoldDB" id="A0A3D9V5E1"/>
<dbReference type="PANTHER" id="PTHR22789:SF0">
    <property type="entry name" value="3-OXO-TETRONATE 4-PHOSPHATE DECARBOXYLASE-RELATED"/>
    <property type="match status" value="1"/>
</dbReference>
<dbReference type="RefSeq" id="WP_211310588.1">
    <property type="nucleotide sequence ID" value="NZ_QTUC01000001.1"/>
</dbReference>
<dbReference type="GO" id="GO:0005829">
    <property type="term" value="C:cytosol"/>
    <property type="evidence" value="ECO:0007669"/>
    <property type="project" value="TreeGrafter"/>
</dbReference>
<name>A0A3D9V5E1_THECX</name>
<sequence>MSDPIDELVALSRTLGEPHRDLVVLAEGNTSVRVDEGRMVVKTSGSRLGSASRDDFVEVETKPLLELIDSAETDDSLVDAAMRAARGGQERPRPSMEALVHAVCLRQPGVDVVAHTHPVAVNAILCSDQAERLVDGALFPDQVVVMGRHAVLVPYADPGLALARAVNAELERFVAEHGRPPKVVYLANHGIFVLAGSTAEALAVTEMTVKTARVLSGVLAVGRPRYLTEAQADRIDTRPDEALRRRRLAEGSPC</sequence>
<dbReference type="SMART" id="SM01007">
    <property type="entry name" value="Aldolase_II"/>
    <property type="match status" value="1"/>
</dbReference>
<dbReference type="GO" id="GO:0046872">
    <property type="term" value="F:metal ion binding"/>
    <property type="evidence" value="ECO:0007669"/>
    <property type="project" value="UniProtKB-KW"/>
</dbReference>
<gene>
    <name evidence="4" type="ORF">DFJ64_2414</name>
</gene>
<dbReference type="Gene3D" id="3.40.225.10">
    <property type="entry name" value="Class II aldolase/adducin N-terminal domain"/>
    <property type="match status" value="1"/>
</dbReference>
<feature type="domain" description="Class II aldolase/adducin N-terminal" evidence="3">
    <location>
        <begin position="6"/>
        <end position="216"/>
    </location>
</feature>
<protein>
    <submittedName>
        <fullName evidence="4">Class II aldolase/adducin N-terminal domain-containing protein</fullName>
    </submittedName>
</protein>
<evidence type="ECO:0000259" key="3">
    <source>
        <dbReference type="SMART" id="SM01007"/>
    </source>
</evidence>
<dbReference type="GO" id="GO:0019323">
    <property type="term" value="P:pentose catabolic process"/>
    <property type="evidence" value="ECO:0007669"/>
    <property type="project" value="TreeGrafter"/>
</dbReference>
<dbReference type="PANTHER" id="PTHR22789">
    <property type="entry name" value="FUCULOSE PHOSPHATE ALDOLASE"/>
    <property type="match status" value="1"/>
</dbReference>
<evidence type="ECO:0000256" key="2">
    <source>
        <dbReference type="ARBA" id="ARBA00023239"/>
    </source>
</evidence>
<comment type="caution">
    <text evidence="4">The sequence shown here is derived from an EMBL/GenBank/DDBJ whole genome shotgun (WGS) entry which is preliminary data.</text>
</comment>
<evidence type="ECO:0000313" key="5">
    <source>
        <dbReference type="Proteomes" id="UP000256485"/>
    </source>
</evidence>
<dbReference type="Proteomes" id="UP000256485">
    <property type="component" value="Unassembled WGS sequence"/>
</dbReference>
<keyword evidence="1" id="KW-0479">Metal-binding</keyword>
<dbReference type="EMBL" id="QTUC01000001">
    <property type="protein sequence ID" value="REF36978.1"/>
    <property type="molecule type" value="Genomic_DNA"/>
</dbReference>
<evidence type="ECO:0000256" key="1">
    <source>
        <dbReference type="ARBA" id="ARBA00022723"/>
    </source>
</evidence>
<reference evidence="4 5" key="1">
    <citation type="submission" date="2018-08" db="EMBL/GenBank/DDBJ databases">
        <title>Sequencing the genomes of 1000 actinobacteria strains.</title>
        <authorList>
            <person name="Klenk H.-P."/>
        </authorList>
    </citation>
    <scope>NUCLEOTIDE SEQUENCE [LARGE SCALE GENOMIC DNA]</scope>
    <source>
        <strain evidence="4 5">DSM 22891</strain>
    </source>
</reference>
<proteinExistence type="predicted"/>
<organism evidence="4 5">
    <name type="scientific">Thermasporomyces composti</name>
    <dbReference type="NCBI Taxonomy" id="696763"/>
    <lineage>
        <taxon>Bacteria</taxon>
        <taxon>Bacillati</taxon>
        <taxon>Actinomycetota</taxon>
        <taxon>Actinomycetes</taxon>
        <taxon>Propionibacteriales</taxon>
        <taxon>Nocardioidaceae</taxon>
        <taxon>Thermasporomyces</taxon>
    </lineage>
</organism>
<keyword evidence="5" id="KW-1185">Reference proteome</keyword>
<dbReference type="InterPro" id="IPR036409">
    <property type="entry name" value="Aldolase_II/adducin_N_sf"/>
</dbReference>
<dbReference type="SUPFAM" id="SSF53639">
    <property type="entry name" value="AraD/HMP-PK domain-like"/>
    <property type="match status" value="1"/>
</dbReference>
<dbReference type="GO" id="GO:0016832">
    <property type="term" value="F:aldehyde-lyase activity"/>
    <property type="evidence" value="ECO:0007669"/>
    <property type="project" value="TreeGrafter"/>
</dbReference>
<dbReference type="InterPro" id="IPR050197">
    <property type="entry name" value="Aldolase_class_II_sugar_metab"/>
</dbReference>